<keyword evidence="5" id="KW-1185">Reference proteome</keyword>
<dbReference type="Gene3D" id="1.10.357.10">
    <property type="entry name" value="Tetracycline Repressor, domain 2"/>
    <property type="match status" value="1"/>
</dbReference>
<dbReference type="PROSITE" id="PS50977">
    <property type="entry name" value="HTH_TETR_2"/>
    <property type="match status" value="1"/>
</dbReference>
<feature type="domain" description="HTH tetR-type" evidence="3">
    <location>
        <begin position="20"/>
        <end position="80"/>
    </location>
</feature>
<evidence type="ECO:0000256" key="2">
    <source>
        <dbReference type="PROSITE-ProRule" id="PRU00335"/>
    </source>
</evidence>
<reference evidence="4 5" key="2">
    <citation type="submission" date="2020-08" db="EMBL/GenBank/DDBJ databases">
        <title>The Agave Microbiome: Exploring the role of microbial communities in plant adaptations to desert environments.</title>
        <authorList>
            <person name="Partida-Martinez L.P."/>
        </authorList>
    </citation>
    <scope>NUCLEOTIDE SEQUENCE [LARGE SCALE GENOMIC DNA]</scope>
    <source>
        <strain evidence="4 5">AS2.3</strain>
    </source>
</reference>
<dbReference type="Pfam" id="PF00440">
    <property type="entry name" value="TetR_N"/>
    <property type="match status" value="1"/>
</dbReference>
<dbReference type="GO" id="GO:0000976">
    <property type="term" value="F:transcription cis-regulatory region binding"/>
    <property type="evidence" value="ECO:0007669"/>
    <property type="project" value="TreeGrafter"/>
</dbReference>
<sequence>MSTSLNFAPRRGRPSAKQVAAIDEAILVTARRMFLEEGFDALAMDAVIAELGISKGTLYSRHPSKEALLSAVIKDSIEDWSSTSSKSDHLLPTELGDRLRERLRSIGRGLTNPEVECYYRLLASVRHRIPEVSLIFYDLGYQRGVEVIAEDIRAAAGRDGIPASDPDGIAGLLLSAVCGWHQQESGIRSPSPTEMEQVADRAVAVFMMSREIW</sequence>
<comment type="caution">
    <text evidence="4">The sequence shown here is derived from an EMBL/GenBank/DDBJ whole genome shotgun (WGS) entry which is preliminary data.</text>
</comment>
<reference evidence="4 5" key="1">
    <citation type="submission" date="2020-07" db="EMBL/GenBank/DDBJ databases">
        <authorList>
            <person name="Partida-Martinez L."/>
            <person name="Huntemann M."/>
            <person name="Clum A."/>
            <person name="Wang J."/>
            <person name="Palaniappan K."/>
            <person name="Ritter S."/>
            <person name="Chen I.-M."/>
            <person name="Stamatis D."/>
            <person name="Reddy T."/>
            <person name="O'Malley R."/>
            <person name="Daum C."/>
            <person name="Shapiro N."/>
            <person name="Ivanova N."/>
            <person name="Kyrpides N."/>
            <person name="Woyke T."/>
        </authorList>
    </citation>
    <scope>NUCLEOTIDE SEQUENCE [LARGE SCALE GENOMIC DNA]</scope>
    <source>
        <strain evidence="4 5">AS2.3</strain>
    </source>
</reference>
<dbReference type="InterPro" id="IPR039536">
    <property type="entry name" value="TetR_C_Proteobacteria"/>
</dbReference>
<feature type="DNA-binding region" description="H-T-H motif" evidence="2">
    <location>
        <begin position="43"/>
        <end position="62"/>
    </location>
</feature>
<organism evidence="4 5">
    <name type="scientific">Sphingomonas melonis</name>
    <dbReference type="NCBI Taxonomy" id="152682"/>
    <lineage>
        <taxon>Bacteria</taxon>
        <taxon>Pseudomonadati</taxon>
        <taxon>Pseudomonadota</taxon>
        <taxon>Alphaproteobacteria</taxon>
        <taxon>Sphingomonadales</taxon>
        <taxon>Sphingomonadaceae</taxon>
        <taxon>Sphingomonas</taxon>
    </lineage>
</organism>
<gene>
    <name evidence="4" type="ORF">HD841_000912</name>
</gene>
<evidence type="ECO:0000259" key="3">
    <source>
        <dbReference type="PROSITE" id="PS50977"/>
    </source>
</evidence>
<dbReference type="AlphaFoldDB" id="A0A7Y9FL66"/>
<dbReference type="PANTHER" id="PTHR30055">
    <property type="entry name" value="HTH-TYPE TRANSCRIPTIONAL REGULATOR RUTR"/>
    <property type="match status" value="1"/>
</dbReference>
<keyword evidence="1 2" id="KW-0238">DNA-binding</keyword>
<dbReference type="PRINTS" id="PR00455">
    <property type="entry name" value="HTHTETR"/>
</dbReference>
<dbReference type="InterPro" id="IPR009057">
    <property type="entry name" value="Homeodomain-like_sf"/>
</dbReference>
<evidence type="ECO:0000256" key="1">
    <source>
        <dbReference type="ARBA" id="ARBA00023125"/>
    </source>
</evidence>
<name>A0A7Y9FL66_9SPHN</name>
<proteinExistence type="predicted"/>
<evidence type="ECO:0000313" key="4">
    <source>
        <dbReference type="EMBL" id="NYD89143.1"/>
    </source>
</evidence>
<dbReference type="GO" id="GO:0003700">
    <property type="term" value="F:DNA-binding transcription factor activity"/>
    <property type="evidence" value="ECO:0007669"/>
    <property type="project" value="TreeGrafter"/>
</dbReference>
<dbReference type="Proteomes" id="UP000517753">
    <property type="component" value="Unassembled WGS sequence"/>
</dbReference>
<evidence type="ECO:0000313" key="5">
    <source>
        <dbReference type="Proteomes" id="UP000517753"/>
    </source>
</evidence>
<protein>
    <submittedName>
        <fullName evidence="4">AcrR family transcriptional regulator</fullName>
    </submittedName>
</protein>
<accession>A0A7Y9FL66</accession>
<dbReference type="InterPro" id="IPR001647">
    <property type="entry name" value="HTH_TetR"/>
</dbReference>
<dbReference type="EMBL" id="JACCBY010000001">
    <property type="protein sequence ID" value="NYD89143.1"/>
    <property type="molecule type" value="Genomic_DNA"/>
</dbReference>
<dbReference type="SUPFAM" id="SSF46689">
    <property type="entry name" value="Homeodomain-like"/>
    <property type="match status" value="1"/>
</dbReference>
<dbReference type="Pfam" id="PF14246">
    <property type="entry name" value="TetR_C_7"/>
    <property type="match status" value="1"/>
</dbReference>
<dbReference type="PANTHER" id="PTHR30055:SF146">
    <property type="entry name" value="HTH-TYPE TRANSCRIPTIONAL DUAL REGULATOR CECR"/>
    <property type="match status" value="1"/>
</dbReference>
<dbReference type="InterPro" id="IPR050109">
    <property type="entry name" value="HTH-type_TetR-like_transc_reg"/>
</dbReference>